<dbReference type="Gene3D" id="1.20.5.170">
    <property type="match status" value="1"/>
</dbReference>
<organism evidence="2 3">
    <name type="scientific">Discina gigas</name>
    <dbReference type="NCBI Taxonomy" id="1032678"/>
    <lineage>
        <taxon>Eukaryota</taxon>
        <taxon>Fungi</taxon>
        <taxon>Dikarya</taxon>
        <taxon>Ascomycota</taxon>
        <taxon>Pezizomycotina</taxon>
        <taxon>Pezizomycetes</taxon>
        <taxon>Pezizales</taxon>
        <taxon>Discinaceae</taxon>
        <taxon>Discina</taxon>
    </lineage>
</organism>
<sequence>MPWQTAAGSSSDLVEYVSPGSTARIVDTDITGGIQIHSHDAARDDEVKKELKEDIAQVKKEVSYIKNNVAELKGSMNMLIGIIQSCKE</sequence>
<evidence type="ECO:0000256" key="1">
    <source>
        <dbReference type="SAM" id="Coils"/>
    </source>
</evidence>
<evidence type="ECO:0000313" key="2">
    <source>
        <dbReference type="EMBL" id="KAL0634783.1"/>
    </source>
</evidence>
<name>A0ABR3GFQ3_9PEZI</name>
<reference evidence="2 3" key="1">
    <citation type="submission" date="2024-02" db="EMBL/GenBank/DDBJ databases">
        <title>Discinaceae phylogenomics.</title>
        <authorList>
            <person name="Dirks A.C."/>
            <person name="James T.Y."/>
        </authorList>
    </citation>
    <scope>NUCLEOTIDE SEQUENCE [LARGE SCALE GENOMIC DNA]</scope>
    <source>
        <strain evidence="2 3">ACD0624</strain>
    </source>
</reference>
<dbReference type="Proteomes" id="UP001447188">
    <property type="component" value="Unassembled WGS sequence"/>
</dbReference>
<dbReference type="EMBL" id="JBBBZM010000085">
    <property type="protein sequence ID" value="KAL0634783.1"/>
    <property type="molecule type" value="Genomic_DNA"/>
</dbReference>
<accession>A0ABR3GFQ3</accession>
<keyword evidence="3" id="KW-1185">Reference proteome</keyword>
<keyword evidence="1" id="KW-0175">Coiled coil</keyword>
<comment type="caution">
    <text evidence="2">The sequence shown here is derived from an EMBL/GenBank/DDBJ whole genome shotgun (WGS) entry which is preliminary data.</text>
</comment>
<protein>
    <submittedName>
        <fullName evidence="2">Uncharacterized protein</fullName>
    </submittedName>
</protein>
<proteinExistence type="predicted"/>
<evidence type="ECO:0000313" key="3">
    <source>
        <dbReference type="Proteomes" id="UP001447188"/>
    </source>
</evidence>
<gene>
    <name evidence="2" type="ORF">Q9L58_006300</name>
</gene>
<feature type="coiled-coil region" evidence="1">
    <location>
        <begin position="41"/>
        <end position="68"/>
    </location>
</feature>